<dbReference type="Gene3D" id="2.160.20.110">
    <property type="match status" value="2"/>
</dbReference>
<feature type="signal peptide" evidence="1">
    <location>
        <begin position="1"/>
        <end position="24"/>
    </location>
</feature>
<gene>
    <name evidence="3" type="ORF">BK123_07135</name>
</gene>
<reference evidence="3 4" key="1">
    <citation type="submission" date="2016-11" db="EMBL/GenBank/DDBJ databases">
        <title>Paenibacillus species isolates.</title>
        <authorList>
            <person name="Beno S.M."/>
        </authorList>
    </citation>
    <scope>NUCLEOTIDE SEQUENCE [LARGE SCALE GENOMIC DNA]</scope>
    <source>
        <strain evidence="3 4">FSL F4-0100</strain>
    </source>
</reference>
<evidence type="ECO:0000259" key="2">
    <source>
        <dbReference type="PROSITE" id="PS51272"/>
    </source>
</evidence>
<dbReference type="Proteomes" id="UP000187074">
    <property type="component" value="Unassembled WGS sequence"/>
</dbReference>
<feature type="domain" description="SLH" evidence="2">
    <location>
        <begin position="1303"/>
        <end position="1366"/>
    </location>
</feature>
<dbReference type="InterPro" id="IPR001119">
    <property type="entry name" value="SLH_dom"/>
</dbReference>
<keyword evidence="1" id="KW-0732">Signal</keyword>
<name>A0A1R1B5N9_PAELA</name>
<dbReference type="OrthoDB" id="1932903at2"/>
<feature type="chain" id="PRO_5010365687" description="SLH domain-containing protein" evidence="1">
    <location>
        <begin position="25"/>
        <end position="1481"/>
    </location>
</feature>
<evidence type="ECO:0000256" key="1">
    <source>
        <dbReference type="SAM" id="SignalP"/>
    </source>
</evidence>
<evidence type="ECO:0000313" key="4">
    <source>
        <dbReference type="Proteomes" id="UP000187074"/>
    </source>
</evidence>
<dbReference type="InterPro" id="IPR058094">
    <property type="entry name" value="Ig-like_OmpL47-like"/>
</dbReference>
<comment type="caution">
    <text evidence="3">The sequence shown here is derived from an EMBL/GenBank/DDBJ whole genome shotgun (WGS) entry which is preliminary data.</text>
</comment>
<dbReference type="PROSITE" id="PS51272">
    <property type="entry name" value="SLH"/>
    <property type="match status" value="3"/>
</dbReference>
<dbReference type="PANTHER" id="PTHR43308:SF5">
    <property type="entry name" value="S-LAYER PROTEIN _ PEPTIDOGLYCAN ENDO-BETA-N-ACETYLGLUCOSAMINIDASE"/>
    <property type="match status" value="1"/>
</dbReference>
<sequence length="1481" mass="156807">MRRIFCISMALFLVIGIIPFQAFASNDAMSGDGTANNPYVITTLNQLNAVRNDLNAHYKLGADIDASETANWSNGAGFMPIGNDGNGNSPFTGVFDGAGHVIRNLTIHQPKIDIVGLFGMVGSNGVIDHIALEGGSIIGNNHVGGLAGRNTGTIEQSYVTGTVRSQMATVGGLVGYNGIHGKITSSYSTSPVIGTDYVGGLAGRNDGTVSDSYAAGTISGTSIVGGLVGDNEGGEILRSYATGAVSGSAEHVGGLVGYNISALISQSYATGTVYGGSAVGGLVGSTDHGSIIQSYATGSVSGRDHIVGGLVGSNSGTFSDSFWDAETVGLGNACGYDTYGSCTASSLTTAQALTQSSYSGWDFNNDWFMVEDSTRPFLRSEWSAAIGNSHQLQLMAMDLSANYTLTQGIDFDTTFTDNSRSDMWATSIGNGFGFEPIGNDSTPFTGTLDGQGYDITGLYINRSSLLSVGMFGHISGGEVRDVHLKNGDVTGGLQTGMLSGQNGPSSQIMKVHVSGNVTGADKTGGLIGNNDGMIGSSSSTAMVNGMNEVGGLVGRNSIGSVTEAVYATGSVSGNSHIGGLIGLNAGLANKAYATGQVDGQFNVGGVVGLLDMNSQVNLSFAAGTVTGMDFVGGLVGRNESGKVNDSYAIGSASGRSDVGGLVGRNIGDIRTTYAVGGVTGSGEVGGLVGREFGTVTASFYNKETTGQSDTGRGEPRVTSEMKQHALFGTEWDFSGIWVLQEGAMFPVLQGIAANLEWDAAPPTVTSAKIKREHPNNVIVTFDEEVTLTDAGGITITADGRPSTITRVSGSGTHTLVFNVDKAFEEDQQVLLSYDKQSGNISDHANNALLSLTDRIIDNLTLPVDHTPPSISITMTTADGMEYVDRTWSNQTVNVSAEASDESGVTSFTYSLNDGVSWSSYLSDIVLRDEGVHTISFKAVDTAGNESIERRTVCISTTGITLTPTLVKADGSEYTSGEWARSSVTLSVYAESGVSEFANLTYTLNGGPSQAYENKALIEISSEGENNIRFEASNQAGNTLFLDITVKIDNMPPSITIHPNGSEMQATSATPRVTVIDSGSSIDKASLEFHWTTDSSMPATGWRPFVNEATLMKSGVDGDWYLHVRAQDQTGNAVNVTSSRYRLITQTTSEASDANLTNDSHIYSLPSNTFLVGLEGRTIAFEGGQILIPAKALKRPFYLSINLKLLDDEEFPLSAGEQLASKIVEFKKDVSGKFDTEVTIRLKFDANAIQKGLHVLQLRQFNEDTKEWVALDNVNIDWDEGIISGTTDHFTSFAIFARTMVPAEIGVTFTDVKGHWAQKNIEKITGKGVVNGYTDGSFRPDRTISRAELAAILVHALGLTSKGNKEFDDTTNHWAREAITTAYYYGIIQGYDSVTFGPDDFITREEMAQMVVQAFQLDHARTNKIFTDQDKIAAWARKAMMIAVDHGIMKGYPNDMIKPKSHASRAEAITVIWRAMEIKGLD</sequence>
<feature type="domain" description="SLH" evidence="2">
    <location>
        <begin position="1422"/>
        <end position="1481"/>
    </location>
</feature>
<dbReference type="Pfam" id="PF07581">
    <property type="entry name" value="Glug"/>
    <property type="match status" value="4"/>
</dbReference>
<accession>A0A1R1B5N9</accession>
<proteinExistence type="predicted"/>
<dbReference type="InterPro" id="IPR011493">
    <property type="entry name" value="GLUG"/>
</dbReference>
<protein>
    <recommendedName>
        <fullName evidence="2">SLH domain-containing protein</fullName>
    </recommendedName>
</protein>
<dbReference type="NCBIfam" id="NF047446">
    <property type="entry name" value="barrel_OmpL47"/>
    <property type="match status" value="1"/>
</dbReference>
<dbReference type="PANTHER" id="PTHR43308">
    <property type="entry name" value="OUTER MEMBRANE PROTEIN ALPHA-RELATED"/>
    <property type="match status" value="1"/>
</dbReference>
<dbReference type="Pfam" id="PF00395">
    <property type="entry name" value="SLH"/>
    <property type="match status" value="3"/>
</dbReference>
<dbReference type="EMBL" id="MRTF01000002">
    <property type="protein sequence ID" value="OME94864.1"/>
    <property type="molecule type" value="Genomic_DNA"/>
</dbReference>
<dbReference type="InterPro" id="IPR051465">
    <property type="entry name" value="Cell_Envelope_Struct_Comp"/>
</dbReference>
<dbReference type="Gene3D" id="2.60.220.30">
    <property type="match status" value="1"/>
</dbReference>
<evidence type="ECO:0000313" key="3">
    <source>
        <dbReference type="EMBL" id="OME94864.1"/>
    </source>
</evidence>
<dbReference type="STRING" id="1401.BK123_07135"/>
<feature type="domain" description="SLH" evidence="2">
    <location>
        <begin position="1367"/>
        <end position="1421"/>
    </location>
</feature>
<organism evidence="3 4">
    <name type="scientific">Paenibacillus lautus</name>
    <name type="common">Bacillus lautus</name>
    <dbReference type="NCBI Taxonomy" id="1401"/>
    <lineage>
        <taxon>Bacteria</taxon>
        <taxon>Bacillati</taxon>
        <taxon>Bacillota</taxon>
        <taxon>Bacilli</taxon>
        <taxon>Bacillales</taxon>
        <taxon>Paenibacillaceae</taxon>
        <taxon>Paenibacillus</taxon>
    </lineage>
</organism>
<dbReference type="RefSeq" id="WP_076321684.1">
    <property type="nucleotide sequence ID" value="NZ_MRTF01000002.1"/>
</dbReference>